<evidence type="ECO:0000313" key="2">
    <source>
        <dbReference type="Proteomes" id="UP000676336"/>
    </source>
</evidence>
<dbReference type="AlphaFoldDB" id="A0A8S3D0E8"/>
<sequence>IIMLLTDSDVDLFDTTGGRIGANDSSMKQKRKNISTYCDYTAIDITH</sequence>
<feature type="non-terminal residue" evidence="1">
    <location>
        <position position="1"/>
    </location>
</feature>
<gene>
    <name evidence="1" type="ORF">SMN809_LOCUS54462</name>
</gene>
<protein>
    <submittedName>
        <fullName evidence="1">Uncharacterized protein</fullName>
    </submittedName>
</protein>
<proteinExistence type="predicted"/>
<comment type="caution">
    <text evidence="1">The sequence shown here is derived from an EMBL/GenBank/DDBJ whole genome shotgun (WGS) entry which is preliminary data.</text>
</comment>
<evidence type="ECO:0000313" key="1">
    <source>
        <dbReference type="EMBL" id="CAF4958086.1"/>
    </source>
</evidence>
<organism evidence="1 2">
    <name type="scientific">Rotaria magnacalcarata</name>
    <dbReference type="NCBI Taxonomy" id="392030"/>
    <lineage>
        <taxon>Eukaryota</taxon>
        <taxon>Metazoa</taxon>
        <taxon>Spiralia</taxon>
        <taxon>Gnathifera</taxon>
        <taxon>Rotifera</taxon>
        <taxon>Eurotatoria</taxon>
        <taxon>Bdelloidea</taxon>
        <taxon>Philodinida</taxon>
        <taxon>Philodinidae</taxon>
        <taxon>Rotaria</taxon>
    </lineage>
</organism>
<name>A0A8S3D0E8_9BILA</name>
<dbReference type="Proteomes" id="UP000676336">
    <property type="component" value="Unassembled WGS sequence"/>
</dbReference>
<reference evidence="1" key="1">
    <citation type="submission" date="2021-02" db="EMBL/GenBank/DDBJ databases">
        <authorList>
            <person name="Nowell W R."/>
        </authorList>
    </citation>
    <scope>NUCLEOTIDE SEQUENCE</scope>
</reference>
<accession>A0A8S3D0E8</accession>
<dbReference type="EMBL" id="CAJOBI010189993">
    <property type="protein sequence ID" value="CAF4958086.1"/>
    <property type="molecule type" value="Genomic_DNA"/>
</dbReference>